<name>A0A5A7V973_CUCMM</name>
<proteinExistence type="predicted"/>
<evidence type="ECO:0000313" key="2">
    <source>
        <dbReference type="Proteomes" id="UP000321393"/>
    </source>
</evidence>
<accession>A0A5A7V973</accession>
<gene>
    <name evidence="1" type="ORF">E6C27_scaffold679G00040</name>
</gene>
<comment type="caution">
    <text evidence="1">The sequence shown here is derived from an EMBL/GenBank/DDBJ whole genome shotgun (WGS) entry which is preliminary data.</text>
</comment>
<dbReference type="OrthoDB" id="418237at2759"/>
<evidence type="ECO:0000313" key="1">
    <source>
        <dbReference type="EMBL" id="KAA0062241.1"/>
    </source>
</evidence>
<reference evidence="1 2" key="1">
    <citation type="submission" date="2019-08" db="EMBL/GenBank/DDBJ databases">
        <title>Draft genome sequences of two oriental melons (Cucumis melo L. var makuwa).</title>
        <authorList>
            <person name="Kwon S.-Y."/>
        </authorList>
    </citation>
    <scope>NUCLEOTIDE SEQUENCE [LARGE SCALE GENOMIC DNA]</scope>
    <source>
        <strain evidence="2">cv. SW 3</strain>
        <tissue evidence="1">Leaf</tissue>
    </source>
</reference>
<dbReference type="Proteomes" id="UP000321393">
    <property type="component" value="Unassembled WGS sequence"/>
</dbReference>
<sequence length="77" mass="8616">MDVKSTFLNGFITKEVSVASPKEKYARNLNKKFDLEQAKAQIAPAATHNKVSKDNRCVCARFQAVPGILIYDVLNIF</sequence>
<dbReference type="EMBL" id="SSTE01004649">
    <property type="protein sequence ID" value="KAA0062241.1"/>
    <property type="molecule type" value="Genomic_DNA"/>
</dbReference>
<protein>
    <submittedName>
        <fullName evidence="1">Mitochondrial protein</fullName>
    </submittedName>
</protein>
<dbReference type="AlphaFoldDB" id="A0A5A7V973"/>
<organism evidence="1 2">
    <name type="scientific">Cucumis melo var. makuwa</name>
    <name type="common">Oriental melon</name>
    <dbReference type="NCBI Taxonomy" id="1194695"/>
    <lineage>
        <taxon>Eukaryota</taxon>
        <taxon>Viridiplantae</taxon>
        <taxon>Streptophyta</taxon>
        <taxon>Embryophyta</taxon>
        <taxon>Tracheophyta</taxon>
        <taxon>Spermatophyta</taxon>
        <taxon>Magnoliopsida</taxon>
        <taxon>eudicotyledons</taxon>
        <taxon>Gunneridae</taxon>
        <taxon>Pentapetalae</taxon>
        <taxon>rosids</taxon>
        <taxon>fabids</taxon>
        <taxon>Cucurbitales</taxon>
        <taxon>Cucurbitaceae</taxon>
        <taxon>Benincaseae</taxon>
        <taxon>Cucumis</taxon>
    </lineage>
</organism>